<evidence type="ECO:0000313" key="1">
    <source>
        <dbReference type="EMBL" id="KAI3795301.1"/>
    </source>
</evidence>
<dbReference type="EMBL" id="CM042029">
    <property type="protein sequence ID" value="KAI3795301.1"/>
    <property type="molecule type" value="Genomic_DNA"/>
</dbReference>
<gene>
    <name evidence="1" type="ORF">L1987_37952</name>
</gene>
<proteinExistence type="predicted"/>
<evidence type="ECO:0000313" key="2">
    <source>
        <dbReference type="Proteomes" id="UP001056120"/>
    </source>
</evidence>
<reference evidence="2" key="1">
    <citation type="journal article" date="2022" name="Mol. Ecol. Resour.">
        <title>The genomes of chicory, endive, great burdock and yacon provide insights into Asteraceae palaeo-polyploidization history and plant inulin production.</title>
        <authorList>
            <person name="Fan W."/>
            <person name="Wang S."/>
            <person name="Wang H."/>
            <person name="Wang A."/>
            <person name="Jiang F."/>
            <person name="Liu H."/>
            <person name="Zhao H."/>
            <person name="Xu D."/>
            <person name="Zhang Y."/>
        </authorList>
    </citation>
    <scope>NUCLEOTIDE SEQUENCE [LARGE SCALE GENOMIC DNA]</scope>
    <source>
        <strain evidence="2">cv. Yunnan</strain>
    </source>
</reference>
<name>A0ACB9HJ16_9ASTR</name>
<comment type="caution">
    <text evidence="1">The sequence shown here is derived from an EMBL/GenBank/DDBJ whole genome shotgun (WGS) entry which is preliminary data.</text>
</comment>
<keyword evidence="2" id="KW-1185">Reference proteome</keyword>
<reference evidence="1 2" key="2">
    <citation type="journal article" date="2022" name="Mol. Ecol. Resour.">
        <title>The genomes of chicory, endive, great burdock and yacon provide insights into Asteraceae paleo-polyploidization history and plant inulin production.</title>
        <authorList>
            <person name="Fan W."/>
            <person name="Wang S."/>
            <person name="Wang H."/>
            <person name="Wang A."/>
            <person name="Jiang F."/>
            <person name="Liu H."/>
            <person name="Zhao H."/>
            <person name="Xu D."/>
            <person name="Zhang Y."/>
        </authorList>
    </citation>
    <scope>NUCLEOTIDE SEQUENCE [LARGE SCALE GENOMIC DNA]</scope>
    <source>
        <strain evidence="2">cv. Yunnan</strain>
        <tissue evidence="1">Leaves</tissue>
    </source>
</reference>
<protein>
    <submittedName>
        <fullName evidence="1">Uncharacterized protein</fullName>
    </submittedName>
</protein>
<organism evidence="1 2">
    <name type="scientific">Smallanthus sonchifolius</name>
    <dbReference type="NCBI Taxonomy" id="185202"/>
    <lineage>
        <taxon>Eukaryota</taxon>
        <taxon>Viridiplantae</taxon>
        <taxon>Streptophyta</taxon>
        <taxon>Embryophyta</taxon>
        <taxon>Tracheophyta</taxon>
        <taxon>Spermatophyta</taxon>
        <taxon>Magnoliopsida</taxon>
        <taxon>eudicotyledons</taxon>
        <taxon>Gunneridae</taxon>
        <taxon>Pentapetalae</taxon>
        <taxon>asterids</taxon>
        <taxon>campanulids</taxon>
        <taxon>Asterales</taxon>
        <taxon>Asteraceae</taxon>
        <taxon>Asteroideae</taxon>
        <taxon>Heliantheae alliance</taxon>
        <taxon>Millerieae</taxon>
        <taxon>Smallanthus</taxon>
    </lineage>
</organism>
<dbReference type="Proteomes" id="UP001056120">
    <property type="component" value="Linkage Group LG12"/>
</dbReference>
<accession>A0ACB9HJ16</accession>
<sequence length="87" mass="10184">MRCCNDSFHLRIGSFHLRSVGLKQHKYSKAIRMPCEKEELLNAVVCRLDSLDAELIATKKDMHEALMRQEELLAYIDGEEEKKFWVS</sequence>